<comment type="caution">
    <text evidence="1">The sequence shown here is derived from an EMBL/GenBank/DDBJ whole genome shotgun (WGS) entry which is preliminary data.</text>
</comment>
<dbReference type="EMBL" id="JBDIVD010000002">
    <property type="protein sequence ID" value="MEN3156380.1"/>
    <property type="molecule type" value="Genomic_DNA"/>
</dbReference>
<dbReference type="RefSeq" id="WP_345936354.1">
    <property type="nucleotide sequence ID" value="NZ_JBDIVD010000002.1"/>
</dbReference>
<sequence length="149" mass="17177">MERHMNGNIVKGKRVGNFFLGMPEEDLLKELAQPFGIENRHGCTVYEAEHVSFFVDDKTKKVYQICVTEGFQGKFLNHYGIGSDLLDVDPDPKNWHVDWEASCYSSVKHRGIIFELEEDAIMYEVEKGKEFPIGWICIAHPSMYEDGEE</sequence>
<dbReference type="AlphaFoldDB" id="A0ABD5KYP5"/>
<gene>
    <name evidence="1" type="ORF">ABDD91_26435</name>
</gene>
<evidence type="ECO:0000313" key="2">
    <source>
        <dbReference type="Proteomes" id="UP001418804"/>
    </source>
</evidence>
<reference evidence="1 2" key="1">
    <citation type="submission" date="2024-05" db="EMBL/GenBank/DDBJ databases">
        <title>The mechanism of isolation and screening of efficient mineral weathering bacteria priestia aryabhattai c4-10 with weathered biotite.</title>
        <authorList>
            <person name="Yang S."/>
        </authorList>
    </citation>
    <scope>NUCLEOTIDE SEQUENCE [LARGE SCALE GENOMIC DNA]</scope>
    <source>
        <strain evidence="1 2">C4-10</strain>
    </source>
</reference>
<reference evidence="1 2" key="2">
    <citation type="submission" date="2024-05" db="EMBL/GenBank/DDBJ databases">
        <authorList>
            <person name="Zheng X."/>
        </authorList>
    </citation>
    <scope>NUCLEOTIDE SEQUENCE [LARGE SCALE GENOMIC DNA]</scope>
    <source>
        <strain evidence="1 2">C4-10</strain>
    </source>
</reference>
<dbReference type="Proteomes" id="UP001418804">
    <property type="component" value="Unassembled WGS sequence"/>
</dbReference>
<organism evidence="1 2">
    <name type="scientific">Priestia aryabhattai</name>
    <name type="common">Bacillus aryabhattai</name>
    <dbReference type="NCBI Taxonomy" id="412384"/>
    <lineage>
        <taxon>Bacteria</taxon>
        <taxon>Bacillati</taxon>
        <taxon>Bacillota</taxon>
        <taxon>Bacilli</taxon>
        <taxon>Bacillales</taxon>
        <taxon>Bacillaceae</taxon>
        <taxon>Priestia</taxon>
    </lineage>
</organism>
<evidence type="ECO:0000313" key="1">
    <source>
        <dbReference type="EMBL" id="MEN3156380.1"/>
    </source>
</evidence>
<accession>A0ABD5KYP5</accession>
<name>A0ABD5KYP5_PRIAR</name>
<protein>
    <submittedName>
        <fullName evidence="1">Uncharacterized protein</fullName>
    </submittedName>
</protein>
<proteinExistence type="predicted"/>